<keyword evidence="9" id="KW-1185">Reference proteome</keyword>
<name>A0ABS5QFA0_9PROT</name>
<proteinExistence type="inferred from homology"/>
<evidence type="ECO:0000256" key="3">
    <source>
        <dbReference type="ARBA" id="ARBA00022475"/>
    </source>
</evidence>
<feature type="transmembrane region" description="Helical" evidence="7">
    <location>
        <begin position="80"/>
        <end position="98"/>
    </location>
</feature>
<feature type="transmembrane region" description="Helical" evidence="7">
    <location>
        <begin position="55"/>
        <end position="74"/>
    </location>
</feature>
<feature type="transmembrane region" description="Helical" evidence="7">
    <location>
        <begin position="196"/>
        <end position="214"/>
    </location>
</feature>
<evidence type="ECO:0000256" key="7">
    <source>
        <dbReference type="RuleBase" id="RU362048"/>
    </source>
</evidence>
<gene>
    <name evidence="8" type="ORF">KHU32_14825</name>
</gene>
<protein>
    <recommendedName>
        <fullName evidence="7">UPF0056 membrane protein</fullName>
    </recommendedName>
</protein>
<dbReference type="Pfam" id="PF01914">
    <property type="entry name" value="MarC"/>
    <property type="match status" value="1"/>
</dbReference>
<feature type="transmembrane region" description="Helical" evidence="7">
    <location>
        <begin position="153"/>
        <end position="175"/>
    </location>
</feature>
<dbReference type="InterPro" id="IPR002771">
    <property type="entry name" value="Multi_antbiot-R_MarC"/>
</dbReference>
<dbReference type="PANTHER" id="PTHR33508">
    <property type="entry name" value="UPF0056 MEMBRANE PROTEIN YHCE"/>
    <property type="match status" value="1"/>
</dbReference>
<evidence type="ECO:0000256" key="6">
    <source>
        <dbReference type="ARBA" id="ARBA00023136"/>
    </source>
</evidence>
<keyword evidence="6 7" id="KW-0472">Membrane</keyword>
<evidence type="ECO:0000256" key="1">
    <source>
        <dbReference type="ARBA" id="ARBA00004651"/>
    </source>
</evidence>
<keyword evidence="5 7" id="KW-1133">Transmembrane helix</keyword>
<evidence type="ECO:0000256" key="5">
    <source>
        <dbReference type="ARBA" id="ARBA00022989"/>
    </source>
</evidence>
<dbReference type="PANTHER" id="PTHR33508:SF1">
    <property type="entry name" value="UPF0056 MEMBRANE PROTEIN YHCE"/>
    <property type="match status" value="1"/>
</dbReference>
<evidence type="ECO:0000313" key="8">
    <source>
        <dbReference type="EMBL" id="MBS7812222.1"/>
    </source>
</evidence>
<comment type="similarity">
    <text evidence="2 7">Belongs to the UPF0056 (MarC) family.</text>
</comment>
<evidence type="ECO:0000313" key="9">
    <source>
        <dbReference type="Proteomes" id="UP000766336"/>
    </source>
</evidence>
<comment type="caution">
    <text evidence="8">The sequence shown here is derived from an EMBL/GenBank/DDBJ whole genome shotgun (WGS) entry which is preliminary data.</text>
</comment>
<dbReference type="EMBL" id="JAHCDA010000003">
    <property type="protein sequence ID" value="MBS7812222.1"/>
    <property type="molecule type" value="Genomic_DNA"/>
</dbReference>
<comment type="subcellular location">
    <subcellularLocation>
        <location evidence="1 7">Cell membrane</location>
        <topology evidence="1 7">Multi-pass membrane protein</topology>
    </subcellularLocation>
</comment>
<evidence type="ECO:0000256" key="4">
    <source>
        <dbReference type="ARBA" id="ARBA00022692"/>
    </source>
</evidence>
<reference evidence="8 9" key="1">
    <citation type="submission" date="2021-05" db="EMBL/GenBank/DDBJ databases">
        <title>Roseococcus sp. XZZS9, whole genome shotgun sequencing project.</title>
        <authorList>
            <person name="Zhao G."/>
            <person name="Shen L."/>
        </authorList>
    </citation>
    <scope>NUCLEOTIDE SEQUENCE [LARGE SCALE GENOMIC DNA]</scope>
    <source>
        <strain evidence="8 9">XZZS9</strain>
    </source>
</reference>
<dbReference type="Proteomes" id="UP000766336">
    <property type="component" value="Unassembled WGS sequence"/>
</dbReference>
<keyword evidence="3" id="KW-1003">Cell membrane</keyword>
<accession>A0ABS5QFA0</accession>
<feature type="transmembrane region" description="Helical" evidence="7">
    <location>
        <begin position="119"/>
        <end position="141"/>
    </location>
</feature>
<keyword evidence="4 7" id="KW-0812">Transmembrane</keyword>
<dbReference type="RefSeq" id="WP_213670934.1">
    <property type="nucleotide sequence ID" value="NZ_JAHCDA010000003.1"/>
</dbReference>
<dbReference type="NCBIfam" id="TIGR00427">
    <property type="entry name" value="NAAT family transporter"/>
    <property type="match status" value="1"/>
</dbReference>
<evidence type="ECO:0000256" key="2">
    <source>
        <dbReference type="ARBA" id="ARBA00009784"/>
    </source>
</evidence>
<sequence>MDGLVLSRMVGDFIFGFGTLFAIINPYGLAFVFLDRTMGLSEAERRRIAKRIATNALIVLLASLFVGSAILRFFGISLPALRIAGGLVVAHAGWTMLNEASHGNERGARATGDYESARLVAFFPLTIPLTTGPGTIAAAIALGAGRSSEIESFVLSSIVSLFVAVAIALTILNAYGGASFMARVVGAEGTRVVTRLSAFLLLCVGVEIMLIGATDALRALQ</sequence>
<feature type="transmembrane region" description="Helical" evidence="7">
    <location>
        <begin position="13"/>
        <end position="34"/>
    </location>
</feature>
<organism evidence="8 9">
    <name type="scientific">Roseococcus pinisoli</name>
    <dbReference type="NCBI Taxonomy" id="2835040"/>
    <lineage>
        <taxon>Bacteria</taxon>
        <taxon>Pseudomonadati</taxon>
        <taxon>Pseudomonadota</taxon>
        <taxon>Alphaproteobacteria</taxon>
        <taxon>Acetobacterales</taxon>
        <taxon>Roseomonadaceae</taxon>
        <taxon>Roseococcus</taxon>
    </lineage>
</organism>